<accession>A0A0A6VAE5</accession>
<dbReference type="Gene3D" id="1.10.287.950">
    <property type="entry name" value="Methyl-accepting chemotaxis protein"/>
    <property type="match status" value="1"/>
</dbReference>
<reference evidence="14 16" key="3">
    <citation type="submission" date="2020-03" db="EMBL/GenBank/DDBJ databases">
        <title>Bacillus aquiflavi sp. nov., isolated from yellow water of strong flavor Chinese baijiu in Yibin region of China.</title>
        <authorList>
            <person name="Xie J."/>
        </authorList>
    </citation>
    <scope>NUCLEOTIDE SEQUENCE [LARGE SCALE GENOMIC DNA]</scope>
    <source>
        <strain evidence="14 16">Gsoil 114</strain>
    </source>
</reference>
<dbReference type="RefSeq" id="WP_035355639.1">
    <property type="nucleotide sequence ID" value="NZ_JAAIWK010000001.1"/>
</dbReference>
<dbReference type="AlphaFoldDB" id="A0A0A6VAE5"/>
<dbReference type="Pfam" id="PF00015">
    <property type="entry name" value="MCPsignal"/>
    <property type="match status" value="1"/>
</dbReference>
<comment type="subcellular location">
    <subcellularLocation>
        <location evidence="1">Cell membrane</location>
        <topology evidence="1">Multi-pass membrane protein</topology>
    </subcellularLocation>
</comment>
<dbReference type="InterPro" id="IPR003660">
    <property type="entry name" value="HAMP_dom"/>
</dbReference>
<evidence type="ECO:0000259" key="12">
    <source>
        <dbReference type="PROSITE" id="PS50885"/>
    </source>
</evidence>
<dbReference type="SUPFAM" id="SSF58104">
    <property type="entry name" value="Methyl-accepting chemotaxis protein (MCP) signaling domain"/>
    <property type="match status" value="1"/>
</dbReference>
<dbReference type="CDD" id="cd18774">
    <property type="entry name" value="PDC2_HK_sensor"/>
    <property type="match status" value="1"/>
</dbReference>
<dbReference type="Pfam" id="PF02743">
    <property type="entry name" value="dCache_1"/>
    <property type="match status" value="1"/>
</dbReference>
<evidence type="ECO:0000256" key="1">
    <source>
        <dbReference type="ARBA" id="ARBA00004651"/>
    </source>
</evidence>
<dbReference type="EMBL" id="JRUN01000053">
    <property type="protein sequence ID" value="KHD84541.1"/>
    <property type="molecule type" value="Genomic_DNA"/>
</dbReference>
<dbReference type="GO" id="GO:0006935">
    <property type="term" value="P:chemotaxis"/>
    <property type="evidence" value="ECO:0007669"/>
    <property type="project" value="UniProtKB-KW"/>
</dbReference>
<dbReference type="CDD" id="cd12914">
    <property type="entry name" value="PDC1_DGC_like"/>
    <property type="match status" value="1"/>
</dbReference>
<evidence type="ECO:0000256" key="6">
    <source>
        <dbReference type="ARBA" id="ARBA00023136"/>
    </source>
</evidence>
<evidence type="ECO:0000256" key="2">
    <source>
        <dbReference type="ARBA" id="ARBA00022475"/>
    </source>
</evidence>
<evidence type="ECO:0000256" key="7">
    <source>
        <dbReference type="ARBA" id="ARBA00023224"/>
    </source>
</evidence>
<comment type="similarity">
    <text evidence="8">Belongs to the methyl-accepting chemotaxis (MCP) protein family.</text>
</comment>
<evidence type="ECO:0000259" key="11">
    <source>
        <dbReference type="PROSITE" id="PS50111"/>
    </source>
</evidence>
<dbReference type="Proteomes" id="UP000476934">
    <property type="component" value="Unassembled WGS sequence"/>
</dbReference>
<name>A0A0A6VAE5_9BACI</name>
<dbReference type="Gene3D" id="3.30.450.20">
    <property type="entry name" value="PAS domain"/>
    <property type="match status" value="1"/>
</dbReference>
<keyword evidence="7 9" id="KW-0807">Transducer</keyword>
<keyword evidence="16" id="KW-1185">Reference proteome</keyword>
<proteinExistence type="inferred from homology"/>
<dbReference type="GO" id="GO:0005886">
    <property type="term" value="C:plasma membrane"/>
    <property type="evidence" value="ECO:0007669"/>
    <property type="project" value="UniProtKB-SubCell"/>
</dbReference>
<reference evidence="14" key="2">
    <citation type="submission" date="2020-02" db="EMBL/GenBank/DDBJ databases">
        <authorList>
            <person name="Feng H."/>
        </authorList>
    </citation>
    <scope>NUCLEOTIDE SEQUENCE [LARGE SCALE GENOMIC DNA]</scope>
    <source>
        <strain evidence="14">Gsoil 114</strain>
    </source>
</reference>
<comment type="caution">
    <text evidence="13">The sequence shown here is derived from an EMBL/GenBank/DDBJ whole genome shotgun (WGS) entry which is preliminary data.</text>
</comment>
<dbReference type="InterPro" id="IPR029151">
    <property type="entry name" value="Sensor-like_sf"/>
</dbReference>
<dbReference type="Gene3D" id="6.10.340.10">
    <property type="match status" value="1"/>
</dbReference>
<feature type="domain" description="HAMP" evidence="12">
    <location>
        <begin position="320"/>
        <end position="372"/>
    </location>
</feature>
<reference evidence="13 15" key="1">
    <citation type="submission" date="2014-10" db="EMBL/GenBank/DDBJ databases">
        <title>Draft genome of phytase producing Bacillus ginsengihumi strain M2.11.</title>
        <authorList>
            <person name="Toymentseva A."/>
            <person name="Boulygina E.A."/>
            <person name="Kazakov S.V."/>
            <person name="Kayumov I."/>
            <person name="Suleimanova A.D."/>
            <person name="Mardanova A.M."/>
            <person name="Maria S.N."/>
            <person name="Sergey M.Y."/>
            <person name="Sharipova M.R."/>
        </authorList>
    </citation>
    <scope>NUCLEOTIDE SEQUENCE [LARGE SCALE GENOMIC DNA]</scope>
    <source>
        <strain evidence="13 15">M2.11</strain>
    </source>
</reference>
<dbReference type="SUPFAM" id="SSF103190">
    <property type="entry name" value="Sensory domain-like"/>
    <property type="match status" value="1"/>
</dbReference>
<keyword evidence="5 10" id="KW-1133">Transmembrane helix</keyword>
<dbReference type="SMART" id="SM00283">
    <property type="entry name" value="MA"/>
    <property type="match status" value="1"/>
</dbReference>
<dbReference type="InterPro" id="IPR033479">
    <property type="entry name" value="dCache_1"/>
</dbReference>
<evidence type="ECO:0000256" key="5">
    <source>
        <dbReference type="ARBA" id="ARBA00022989"/>
    </source>
</evidence>
<dbReference type="SMART" id="SM00304">
    <property type="entry name" value="HAMP"/>
    <property type="match status" value="1"/>
</dbReference>
<evidence type="ECO:0000256" key="9">
    <source>
        <dbReference type="PROSITE-ProRule" id="PRU00284"/>
    </source>
</evidence>
<evidence type="ECO:0000256" key="8">
    <source>
        <dbReference type="ARBA" id="ARBA00029447"/>
    </source>
</evidence>
<keyword evidence="6 10" id="KW-0472">Membrane</keyword>
<evidence type="ECO:0000256" key="10">
    <source>
        <dbReference type="SAM" id="Phobius"/>
    </source>
</evidence>
<evidence type="ECO:0000313" key="16">
    <source>
        <dbReference type="Proteomes" id="UP000476934"/>
    </source>
</evidence>
<dbReference type="GO" id="GO:0007165">
    <property type="term" value="P:signal transduction"/>
    <property type="evidence" value="ECO:0007669"/>
    <property type="project" value="UniProtKB-KW"/>
</dbReference>
<dbReference type="PROSITE" id="PS50111">
    <property type="entry name" value="CHEMOTAXIS_TRANSDUC_2"/>
    <property type="match status" value="1"/>
</dbReference>
<dbReference type="STRING" id="363870.NG54_14825"/>
<evidence type="ECO:0000313" key="14">
    <source>
        <dbReference type="EMBL" id="NEY18533.1"/>
    </source>
</evidence>
<evidence type="ECO:0000256" key="4">
    <source>
        <dbReference type="ARBA" id="ARBA00022692"/>
    </source>
</evidence>
<evidence type="ECO:0000313" key="13">
    <source>
        <dbReference type="EMBL" id="KHD84541.1"/>
    </source>
</evidence>
<organism evidence="13 15">
    <name type="scientific">Heyndrickxia ginsengihumi</name>
    <dbReference type="NCBI Taxonomy" id="363870"/>
    <lineage>
        <taxon>Bacteria</taxon>
        <taxon>Bacillati</taxon>
        <taxon>Bacillota</taxon>
        <taxon>Bacilli</taxon>
        <taxon>Bacillales</taxon>
        <taxon>Bacillaceae</taxon>
        <taxon>Heyndrickxia</taxon>
    </lineage>
</organism>
<evidence type="ECO:0000313" key="15">
    <source>
        <dbReference type="Proteomes" id="UP000030588"/>
    </source>
</evidence>
<dbReference type="CDD" id="cd06225">
    <property type="entry name" value="HAMP"/>
    <property type="match status" value="1"/>
</dbReference>
<gene>
    <name evidence="14" type="ORF">G4D61_00935</name>
    <name evidence="13" type="ORF">NG54_14825</name>
</gene>
<evidence type="ECO:0000256" key="3">
    <source>
        <dbReference type="ARBA" id="ARBA00022500"/>
    </source>
</evidence>
<dbReference type="PROSITE" id="PS50885">
    <property type="entry name" value="HAMP"/>
    <property type="match status" value="1"/>
</dbReference>
<dbReference type="PANTHER" id="PTHR32089">
    <property type="entry name" value="METHYL-ACCEPTING CHEMOTAXIS PROTEIN MCPB"/>
    <property type="match status" value="1"/>
</dbReference>
<dbReference type="EMBL" id="JAAIWK010000001">
    <property type="protein sequence ID" value="NEY18533.1"/>
    <property type="molecule type" value="Genomic_DNA"/>
</dbReference>
<dbReference type="OrthoDB" id="243053at2"/>
<feature type="domain" description="Methyl-accepting transducer" evidence="11">
    <location>
        <begin position="391"/>
        <end position="641"/>
    </location>
</feature>
<dbReference type="InterPro" id="IPR004089">
    <property type="entry name" value="MCPsignal_dom"/>
</dbReference>
<dbReference type="Pfam" id="PF00672">
    <property type="entry name" value="HAMP"/>
    <property type="match status" value="1"/>
</dbReference>
<protein>
    <submittedName>
        <fullName evidence="14">HAMP domain-containing protein</fullName>
    </submittedName>
</protein>
<dbReference type="Proteomes" id="UP000030588">
    <property type="component" value="Unassembled WGS sequence"/>
</dbReference>
<feature type="transmembrane region" description="Helical" evidence="10">
    <location>
        <begin position="301"/>
        <end position="323"/>
    </location>
</feature>
<sequence length="678" mass="74997">MSIRRKLPMFIGGLVTASLIVSGAINYYTSSNELVTESKQTLNTNAERTANVIGSLEQGEVQMTKTMANNDTVKDLVNMSNKANIKNDHTAASQRKLLSEVEKFLKESYEDTTDHDHFYVMDKNGNDIADSIPAYEKKNAKDRDYFQGAINGKVTVGKMDISKATGKPIIVIGIPIKNDAGEIIGVLADSIKPEFFTSNLNNIKVGKTGTVTLRDKDGLIISSKDKAKINTIEKRTDLNNLTKKVQIDDQEVNVLQRDLGTGDNKSLISMANVPGTDWIVGMEDSYADIKSPVKKMMMQTIWVILISIIISAMLGLYLSRMVTIPLSRLMNRMKEISEGNLNVSMNEPYKDEFKKLADSFNKMVDKTRKIIVHMNESIHVLETGSSELNRTAKTTAAAIDETTSTTQEISLAIESQARDTDEVANQITNLGVEIDEANKTVEMVKKHALEMSNLVESKKQVIQNLIQINKQNEIEVAKVSDSTQLLEESSARIGNITKVIHGIAEQTNLLALNASIEAARAGEAGRGFSVVAEEIRKLAEQSSHSVEQIHGIIREAQQFTKNNSESVKAIQSVTKEQNEYIVETKEAFMQVIDRVSDIIAFIRNIAEDMKEMNMSKDKVTSFVHNVSASGEEVSASIEEVAATSQEQSSMVQQLVEMVEKISNLADELEQTASIFKVE</sequence>
<keyword evidence="2" id="KW-1003">Cell membrane</keyword>
<keyword evidence="4 10" id="KW-0812">Transmembrane</keyword>
<keyword evidence="3" id="KW-0145">Chemotaxis</keyword>
<dbReference type="PANTHER" id="PTHR32089:SF112">
    <property type="entry name" value="LYSOZYME-LIKE PROTEIN-RELATED"/>
    <property type="match status" value="1"/>
</dbReference>